<dbReference type="AlphaFoldDB" id="A0A4Z0W989"/>
<dbReference type="PANTHER" id="PTHR43199:SF1">
    <property type="entry name" value="GLUTATHIONE HYDROLASE PROENZYME"/>
    <property type="match status" value="1"/>
</dbReference>
<accession>A0A4Z0W989</accession>
<keyword evidence="12" id="KW-0732">Signal</keyword>
<dbReference type="EMBL" id="SRMF01000012">
    <property type="protein sequence ID" value="TGG90661.1"/>
    <property type="molecule type" value="Genomic_DNA"/>
</dbReference>
<evidence type="ECO:0000256" key="5">
    <source>
        <dbReference type="ARBA" id="ARBA00022801"/>
    </source>
</evidence>
<keyword evidence="6 11" id="KW-0865">Zymogen</keyword>
<keyword evidence="5 11" id="KW-0378">Hydrolase</keyword>
<dbReference type="GO" id="GO:0036374">
    <property type="term" value="F:glutathione hydrolase activity"/>
    <property type="evidence" value="ECO:0007669"/>
    <property type="project" value="UniProtKB-UniRule"/>
</dbReference>
<name>A0A4Z0W989_9GAMM</name>
<organism evidence="13 14">
    <name type="scientific">Natronospirillum operosum</name>
    <dbReference type="NCBI Taxonomy" id="2759953"/>
    <lineage>
        <taxon>Bacteria</taxon>
        <taxon>Pseudomonadati</taxon>
        <taxon>Pseudomonadota</taxon>
        <taxon>Gammaproteobacteria</taxon>
        <taxon>Oceanospirillales</taxon>
        <taxon>Natronospirillaceae</taxon>
        <taxon>Natronospirillum</taxon>
    </lineage>
</organism>
<dbReference type="PRINTS" id="PR01210">
    <property type="entry name" value="GGTRANSPTASE"/>
</dbReference>
<dbReference type="Proteomes" id="UP000297475">
    <property type="component" value="Unassembled WGS sequence"/>
</dbReference>
<keyword evidence="7 11" id="KW-0012">Acyltransferase</keyword>
<evidence type="ECO:0000256" key="1">
    <source>
        <dbReference type="ARBA" id="ARBA00001049"/>
    </source>
</evidence>
<dbReference type="GO" id="GO:0103068">
    <property type="term" value="F:leukotriene C4 gamma-glutamyl transferase activity"/>
    <property type="evidence" value="ECO:0007669"/>
    <property type="project" value="UniProtKB-EC"/>
</dbReference>
<sequence>MSRYGATALILVLFGLLIACAEPPSPQVAPAPESASRMVAAAHPAAVQVGNRILDQGGTALDAAVAVQMVLGFVEAPESGLGGGGFLLYHDQASNSLYSYDGRETAPAAARPYRFTVLGQAQPLWSAIPAGQAVGVPGLVRMLALAHEDHGTLPWAELLTPAAELADTGLPMPPRLQAQIAADPSLRLFRDTRRYFVRQANSSEPYLHNPELAGTLRQLASGGPDTLYTGALAEAIIERARARVPGSSDLQPQDLAQYAAERRQPLCLPYRDYRVCSAGPPTGGGIAVLQTLYLLEPYDLAALRDDPVRAVHLIAEASRLALADRDRWVGDPDQAVVPVDTLLDADYLGTRAGLLNPLQAASEVSPGQPLDTVSGSPNGPGISRDAMAWTPPRPGGGTTHFTVVDDAGNLAALTSSNEMPFGTRMMVGGFLLNNQLTDFHFQPRVDGEMHPNAVASGKRPASAMTPVMVFDQDDQPILALGSRGGGRIPGYVTQVLIEVLDWERDIATAIAQPRFLHTGHELELEADTAAATWGPALTELGHRVAVRPLTSGLHGVQRTESGWLGGADPRLDGMAAGQVLPAGLVEGLTPPLEAP</sequence>
<feature type="binding site" evidence="10">
    <location>
        <position position="485"/>
    </location>
    <ligand>
        <name>L-glutamate</name>
        <dbReference type="ChEBI" id="CHEBI:29985"/>
    </ligand>
</feature>
<comment type="catalytic activity">
    <reaction evidence="1 11">
        <text>an S-substituted glutathione + H2O = an S-substituted L-cysteinylglycine + L-glutamate</text>
        <dbReference type="Rhea" id="RHEA:59468"/>
        <dbReference type="ChEBI" id="CHEBI:15377"/>
        <dbReference type="ChEBI" id="CHEBI:29985"/>
        <dbReference type="ChEBI" id="CHEBI:90779"/>
        <dbReference type="ChEBI" id="CHEBI:143103"/>
        <dbReference type="EC" id="3.4.19.13"/>
    </reaction>
</comment>
<dbReference type="InterPro" id="IPR043138">
    <property type="entry name" value="GGT_lsub"/>
</dbReference>
<dbReference type="Gene3D" id="3.60.20.40">
    <property type="match status" value="1"/>
</dbReference>
<dbReference type="InterPro" id="IPR051792">
    <property type="entry name" value="GGT_bact"/>
</dbReference>
<dbReference type="InterPro" id="IPR000101">
    <property type="entry name" value="GGT_peptidase"/>
</dbReference>
<dbReference type="Gene3D" id="1.10.246.130">
    <property type="match status" value="1"/>
</dbReference>
<evidence type="ECO:0000256" key="6">
    <source>
        <dbReference type="ARBA" id="ARBA00023145"/>
    </source>
</evidence>
<dbReference type="InterPro" id="IPR043137">
    <property type="entry name" value="GGT_ssub_C"/>
</dbReference>
<comment type="similarity">
    <text evidence="3 11">Belongs to the gamma-glutamyltransferase family.</text>
</comment>
<keyword evidence="4 11" id="KW-0808">Transferase</keyword>
<gene>
    <name evidence="13" type="primary">ggt</name>
    <name evidence="13" type="ORF">E4656_18235</name>
</gene>
<keyword evidence="11" id="KW-0317">Glutathione biosynthesis</keyword>
<dbReference type="InterPro" id="IPR029055">
    <property type="entry name" value="Ntn_hydrolases_N"/>
</dbReference>
<dbReference type="SUPFAM" id="SSF56235">
    <property type="entry name" value="N-terminal nucleophile aminohydrolases (Ntn hydrolases)"/>
    <property type="match status" value="1"/>
</dbReference>
<proteinExistence type="inferred from homology"/>
<evidence type="ECO:0000256" key="3">
    <source>
        <dbReference type="ARBA" id="ARBA00009381"/>
    </source>
</evidence>
<evidence type="ECO:0000313" key="13">
    <source>
        <dbReference type="EMBL" id="TGG90661.1"/>
    </source>
</evidence>
<evidence type="ECO:0000256" key="2">
    <source>
        <dbReference type="ARBA" id="ARBA00001089"/>
    </source>
</evidence>
<keyword evidence="14" id="KW-1185">Reference proteome</keyword>
<feature type="signal peptide" evidence="12">
    <location>
        <begin position="1"/>
        <end position="21"/>
    </location>
</feature>
<evidence type="ECO:0000256" key="4">
    <source>
        <dbReference type="ARBA" id="ARBA00022679"/>
    </source>
</evidence>
<evidence type="ECO:0000256" key="12">
    <source>
        <dbReference type="SAM" id="SignalP"/>
    </source>
</evidence>
<comment type="catalytic activity">
    <reaction evidence="8 11">
        <text>an N-terminal (5-L-glutamyl)-[peptide] + an alpha-amino acid = 5-L-glutamyl amino acid + an N-terminal L-alpha-aminoacyl-[peptide]</text>
        <dbReference type="Rhea" id="RHEA:23904"/>
        <dbReference type="Rhea" id="RHEA-COMP:9780"/>
        <dbReference type="Rhea" id="RHEA-COMP:9795"/>
        <dbReference type="ChEBI" id="CHEBI:77644"/>
        <dbReference type="ChEBI" id="CHEBI:78597"/>
        <dbReference type="ChEBI" id="CHEBI:78599"/>
        <dbReference type="ChEBI" id="CHEBI:78608"/>
        <dbReference type="EC" id="2.3.2.2"/>
    </reaction>
</comment>
<dbReference type="Pfam" id="PF01019">
    <property type="entry name" value="G_glu_transpept"/>
    <property type="match status" value="1"/>
</dbReference>
<evidence type="ECO:0000313" key="14">
    <source>
        <dbReference type="Proteomes" id="UP000297475"/>
    </source>
</evidence>
<dbReference type="EC" id="2.3.2.2" evidence="11"/>
<dbReference type="NCBIfam" id="TIGR00066">
    <property type="entry name" value="g_glut_trans"/>
    <property type="match status" value="1"/>
</dbReference>
<protein>
    <recommendedName>
        <fullName evidence="11">Glutathione hydrolase proenzyme</fullName>
        <ecNumber evidence="11">2.3.2.2</ecNumber>
        <ecNumber evidence="11">3.4.19.13</ecNumber>
    </recommendedName>
    <component>
        <recommendedName>
            <fullName evidence="11">Glutathione hydrolase large chain</fullName>
        </recommendedName>
    </component>
    <component>
        <recommendedName>
            <fullName evidence="11">Glutathione hydrolase small chain</fullName>
        </recommendedName>
    </component>
</protein>
<comment type="catalytic activity">
    <reaction evidence="2 11">
        <text>glutathione + H2O = L-cysteinylglycine + L-glutamate</text>
        <dbReference type="Rhea" id="RHEA:28807"/>
        <dbReference type="ChEBI" id="CHEBI:15377"/>
        <dbReference type="ChEBI" id="CHEBI:29985"/>
        <dbReference type="ChEBI" id="CHEBI:57925"/>
        <dbReference type="ChEBI" id="CHEBI:61694"/>
        <dbReference type="EC" id="3.4.19.13"/>
    </reaction>
</comment>
<dbReference type="EC" id="3.4.19.13" evidence="11"/>
<evidence type="ECO:0000256" key="9">
    <source>
        <dbReference type="PIRSR" id="PIRSR600101-1"/>
    </source>
</evidence>
<dbReference type="PROSITE" id="PS51257">
    <property type="entry name" value="PROKAR_LIPOPROTEIN"/>
    <property type="match status" value="1"/>
</dbReference>
<evidence type="ECO:0000256" key="11">
    <source>
        <dbReference type="RuleBase" id="RU368036"/>
    </source>
</evidence>
<feature type="active site" description="Nucleophile" evidence="9">
    <location>
        <position position="398"/>
    </location>
</feature>
<evidence type="ECO:0000256" key="10">
    <source>
        <dbReference type="PIRSR" id="PIRSR600101-2"/>
    </source>
</evidence>
<comment type="pathway">
    <text evidence="11">Sulfur metabolism; glutathione metabolism.</text>
</comment>
<evidence type="ECO:0000256" key="7">
    <source>
        <dbReference type="ARBA" id="ARBA00023315"/>
    </source>
</evidence>
<feature type="chain" id="PRO_5021479446" description="Glutathione hydrolase proenzyme" evidence="12">
    <location>
        <begin position="22"/>
        <end position="595"/>
    </location>
</feature>
<evidence type="ECO:0000256" key="8">
    <source>
        <dbReference type="ARBA" id="ARBA00047417"/>
    </source>
</evidence>
<dbReference type="PANTHER" id="PTHR43199">
    <property type="entry name" value="GLUTATHIONE HYDROLASE"/>
    <property type="match status" value="1"/>
</dbReference>
<dbReference type="OrthoDB" id="9781342at2"/>
<dbReference type="GO" id="GO:0006750">
    <property type="term" value="P:glutathione biosynthetic process"/>
    <property type="evidence" value="ECO:0007669"/>
    <property type="project" value="UniProtKB-KW"/>
</dbReference>
<feature type="binding site" evidence="10">
    <location>
        <position position="438"/>
    </location>
    <ligand>
        <name>L-glutamate</name>
        <dbReference type="ChEBI" id="CHEBI:29985"/>
    </ligand>
</feature>
<feature type="binding site" evidence="10">
    <location>
        <position position="103"/>
    </location>
    <ligand>
        <name>L-glutamate</name>
        <dbReference type="ChEBI" id="CHEBI:29985"/>
    </ligand>
</feature>
<dbReference type="UniPathway" id="UPA00204"/>
<comment type="subunit">
    <text evidence="11">This enzyme consists of two polypeptide chains, which are synthesized in precursor form from a single polypeptide.</text>
</comment>
<comment type="caution">
    <text evidence="13">The sequence shown here is derived from an EMBL/GenBank/DDBJ whole genome shotgun (WGS) entry which is preliminary data.</text>
</comment>
<comment type="PTM">
    <text evidence="11">Cleaved by autocatalysis into a large and a small subunit.</text>
</comment>
<dbReference type="GO" id="GO:0006751">
    <property type="term" value="P:glutathione catabolic process"/>
    <property type="evidence" value="ECO:0007669"/>
    <property type="project" value="UniProtKB-UniRule"/>
</dbReference>
<reference evidence="13 14" key="1">
    <citation type="submission" date="2019-04" db="EMBL/GenBank/DDBJ databases">
        <title>Natronospirillum operosus gen. nov., sp. nov., a haloalkaliphilic satellite isolated from decaying biomass of laboratory culture of cyanobacterium Geitlerinema sp. and proposal of Natronospirillaceae fam. nov. and Saccharospirillaceae fam. nov.</title>
        <authorList>
            <person name="Kevbrin V."/>
            <person name="Boltyanskaya Y."/>
            <person name="Koziaeva V."/>
            <person name="Grouzdev D.S."/>
            <person name="Park M."/>
            <person name="Cho J."/>
        </authorList>
    </citation>
    <scope>NUCLEOTIDE SEQUENCE [LARGE SCALE GENOMIC DNA]</scope>
    <source>
        <strain evidence="13 14">G-116</strain>
    </source>
</reference>
<dbReference type="RefSeq" id="WP_135484749.1">
    <property type="nucleotide sequence ID" value="NZ_SRMF01000012.1"/>
</dbReference>